<dbReference type="InterPro" id="IPR035959">
    <property type="entry name" value="RutC-like_sf"/>
</dbReference>
<evidence type="ECO:0000313" key="1">
    <source>
        <dbReference type="EMBL" id="TGZ85505.1"/>
    </source>
</evidence>
<reference evidence="1 2" key="1">
    <citation type="submission" date="2019-04" db="EMBL/GenBank/DDBJ databases">
        <title>Comparative genomics and transcriptomics to analyze fruiting body development in filamentous ascomycetes.</title>
        <authorList>
            <consortium name="DOE Joint Genome Institute"/>
            <person name="Lutkenhaus R."/>
            <person name="Traeger S."/>
            <person name="Breuer J."/>
            <person name="Kuo A."/>
            <person name="Lipzen A."/>
            <person name="Pangilinan J."/>
            <person name="Dilworth D."/>
            <person name="Sandor L."/>
            <person name="Poggeler S."/>
            <person name="Barry K."/>
            <person name="Grigoriev I.V."/>
            <person name="Nowrousian M."/>
        </authorList>
    </citation>
    <scope>NUCLEOTIDE SEQUENCE [LARGE SCALE GENOMIC DNA]</scope>
    <source>
        <strain evidence="1 2">CBS 389.68</strain>
    </source>
</reference>
<proteinExistence type="predicted"/>
<dbReference type="STRING" id="341454.A0A4V3SJV8"/>
<dbReference type="GO" id="GO:0019239">
    <property type="term" value="F:deaminase activity"/>
    <property type="evidence" value="ECO:0007669"/>
    <property type="project" value="TreeGrafter"/>
</dbReference>
<dbReference type="OrthoDB" id="309640at2759"/>
<dbReference type="PANTHER" id="PTHR11803">
    <property type="entry name" value="2-IMINOBUTANOATE/2-IMINOPROPANOATE DEAMINASE RIDA"/>
    <property type="match status" value="1"/>
</dbReference>
<dbReference type="SUPFAM" id="SSF55298">
    <property type="entry name" value="YjgF-like"/>
    <property type="match status" value="1"/>
</dbReference>
<dbReference type="Proteomes" id="UP000298138">
    <property type="component" value="Unassembled WGS sequence"/>
</dbReference>
<dbReference type="Pfam" id="PF01042">
    <property type="entry name" value="Ribonuc_L-PSP"/>
    <property type="match status" value="1"/>
</dbReference>
<gene>
    <name evidence="1" type="ORF">EX30DRAFT_337852</name>
</gene>
<dbReference type="EMBL" id="ML220112">
    <property type="protein sequence ID" value="TGZ85505.1"/>
    <property type="molecule type" value="Genomic_DNA"/>
</dbReference>
<evidence type="ECO:0000313" key="2">
    <source>
        <dbReference type="Proteomes" id="UP000298138"/>
    </source>
</evidence>
<sequence length="144" mass="15963">MSHLQCFCYKGFGEEKKEQLWYSQAVRVGDRIECAGQGGWDPATSKVHEDIGDEVDQAFANVDLTLRDAGGEGWSQVYKVTVYLVEVSDEIVGHLVRNLKKWCPNHQPILTALAIKELGLPGMRVEVEVAAHDPEGAKVAVQKK</sequence>
<accession>A0A4V3SJV8</accession>
<dbReference type="InParanoid" id="A0A4V3SJV8"/>
<keyword evidence="2" id="KW-1185">Reference proteome</keyword>
<protein>
    <submittedName>
        <fullName evidence="1">Endoribonuclease L-psp family protein</fullName>
    </submittedName>
</protein>
<dbReference type="GO" id="GO:0005739">
    <property type="term" value="C:mitochondrion"/>
    <property type="evidence" value="ECO:0007669"/>
    <property type="project" value="TreeGrafter"/>
</dbReference>
<dbReference type="AlphaFoldDB" id="A0A4V3SJV8"/>
<dbReference type="PANTHER" id="PTHR11803:SF39">
    <property type="entry name" value="2-IMINOBUTANOATE_2-IMINOPROPANOATE DEAMINASE"/>
    <property type="match status" value="1"/>
</dbReference>
<dbReference type="GO" id="GO:0005829">
    <property type="term" value="C:cytosol"/>
    <property type="evidence" value="ECO:0007669"/>
    <property type="project" value="TreeGrafter"/>
</dbReference>
<organism evidence="1 2">
    <name type="scientific">Ascodesmis nigricans</name>
    <dbReference type="NCBI Taxonomy" id="341454"/>
    <lineage>
        <taxon>Eukaryota</taxon>
        <taxon>Fungi</taxon>
        <taxon>Dikarya</taxon>
        <taxon>Ascomycota</taxon>
        <taxon>Pezizomycotina</taxon>
        <taxon>Pezizomycetes</taxon>
        <taxon>Pezizales</taxon>
        <taxon>Ascodesmidaceae</taxon>
        <taxon>Ascodesmis</taxon>
    </lineage>
</organism>
<dbReference type="CDD" id="cd06152">
    <property type="entry name" value="YjgF_YER057c_UK114_like_4"/>
    <property type="match status" value="1"/>
</dbReference>
<name>A0A4V3SJV8_9PEZI</name>
<dbReference type="InterPro" id="IPR006175">
    <property type="entry name" value="YjgF/YER057c/UK114"/>
</dbReference>
<dbReference type="Gene3D" id="3.30.1330.40">
    <property type="entry name" value="RutC-like"/>
    <property type="match status" value="1"/>
</dbReference>